<gene>
    <name evidence="1" type="ORF">HHL11_02575</name>
</gene>
<comment type="caution">
    <text evidence="1">The sequence shown here is derived from an EMBL/GenBank/DDBJ whole genome shotgun (WGS) entry which is preliminary data.</text>
</comment>
<sequence>MSGAGMWVIVCGPSGAGKDSALRWAAGQLATHRRICFARRLVTRPPGAGADDDAIGLPELQALRARGALAWHWQAHGLHYGIASDYQRRVAAGEVVVVNGSREHARQLAGHNGVRCVLVTAPAPLVAERLRRRGREDEDGVALRVARNAELQPPAADRVIVNDGRLEQAGVALRDYLLELAE</sequence>
<dbReference type="RefSeq" id="WP_169416839.1">
    <property type="nucleotide sequence ID" value="NZ_JABBFX010000001.1"/>
</dbReference>
<evidence type="ECO:0000313" key="1">
    <source>
        <dbReference type="EMBL" id="NML42618.1"/>
    </source>
</evidence>
<keyword evidence="1" id="KW-0418">Kinase</keyword>
<protein>
    <submittedName>
        <fullName evidence="1">Phosphonate metabolism protein/1,5-bisphosphokinase (PRPP-forming) PhnN</fullName>
    </submittedName>
</protein>
<dbReference type="AlphaFoldDB" id="A0A848H4D8"/>
<dbReference type="Gene3D" id="3.40.50.300">
    <property type="entry name" value="P-loop containing nucleotide triphosphate hydrolases"/>
    <property type="match status" value="1"/>
</dbReference>
<keyword evidence="1" id="KW-0808">Transferase</keyword>
<dbReference type="SUPFAM" id="SSF52540">
    <property type="entry name" value="P-loop containing nucleoside triphosphate hydrolases"/>
    <property type="match status" value="1"/>
</dbReference>
<name>A0A848H4D8_9BURK</name>
<dbReference type="GO" id="GO:0016301">
    <property type="term" value="F:kinase activity"/>
    <property type="evidence" value="ECO:0007669"/>
    <property type="project" value="UniProtKB-KW"/>
</dbReference>
<reference evidence="1 2" key="1">
    <citation type="submission" date="2020-04" db="EMBL/GenBank/DDBJ databases">
        <title>Ramlibacter sp. G-1-2-2 isolated from soil.</title>
        <authorList>
            <person name="Dahal R.H."/>
        </authorList>
    </citation>
    <scope>NUCLEOTIDE SEQUENCE [LARGE SCALE GENOMIC DNA]</scope>
    <source>
        <strain evidence="1 2">G-1-2-2</strain>
    </source>
</reference>
<dbReference type="EMBL" id="JABBFX010000001">
    <property type="protein sequence ID" value="NML42618.1"/>
    <property type="molecule type" value="Genomic_DNA"/>
</dbReference>
<proteinExistence type="predicted"/>
<organism evidence="1 2">
    <name type="scientific">Ramlibacter agri</name>
    <dbReference type="NCBI Taxonomy" id="2728837"/>
    <lineage>
        <taxon>Bacteria</taxon>
        <taxon>Pseudomonadati</taxon>
        <taxon>Pseudomonadota</taxon>
        <taxon>Betaproteobacteria</taxon>
        <taxon>Burkholderiales</taxon>
        <taxon>Comamonadaceae</taxon>
        <taxon>Ramlibacter</taxon>
    </lineage>
</organism>
<dbReference type="InterPro" id="IPR027417">
    <property type="entry name" value="P-loop_NTPase"/>
</dbReference>
<keyword evidence="2" id="KW-1185">Reference proteome</keyword>
<dbReference type="Proteomes" id="UP000541185">
    <property type="component" value="Unassembled WGS sequence"/>
</dbReference>
<accession>A0A848H4D8</accession>
<evidence type="ECO:0000313" key="2">
    <source>
        <dbReference type="Proteomes" id="UP000541185"/>
    </source>
</evidence>